<evidence type="ECO:0000256" key="2">
    <source>
        <dbReference type="ARBA" id="ARBA00022737"/>
    </source>
</evidence>
<dbReference type="GO" id="GO:0003677">
    <property type="term" value="F:DNA binding"/>
    <property type="evidence" value="ECO:0007669"/>
    <property type="project" value="UniProtKB-UniRule"/>
</dbReference>
<dbReference type="PROSITE" id="PS50014">
    <property type="entry name" value="BROMODOMAIN_2"/>
    <property type="match status" value="5"/>
</dbReference>
<dbReference type="SMART" id="SM00297">
    <property type="entry name" value="BROMO"/>
    <property type="match status" value="6"/>
</dbReference>
<evidence type="ECO:0000259" key="12">
    <source>
        <dbReference type="PROSITE" id="PS50118"/>
    </source>
</evidence>
<dbReference type="Gene3D" id="3.30.160.60">
    <property type="entry name" value="Classic Zinc Finger"/>
    <property type="match status" value="1"/>
</dbReference>
<feature type="compositionally biased region" description="Acidic residues" evidence="10">
    <location>
        <begin position="395"/>
        <end position="405"/>
    </location>
</feature>
<evidence type="ECO:0008006" key="16">
    <source>
        <dbReference type="Google" id="ProtNLM"/>
    </source>
</evidence>
<proteinExistence type="predicted"/>
<evidence type="ECO:0000256" key="10">
    <source>
        <dbReference type="SAM" id="MobiDB-lite"/>
    </source>
</evidence>
<dbReference type="PRINTS" id="PR00503">
    <property type="entry name" value="BROMODOMAIN"/>
</dbReference>
<evidence type="ECO:0000256" key="1">
    <source>
        <dbReference type="ARBA" id="ARBA00004123"/>
    </source>
</evidence>
<dbReference type="SUPFAM" id="SSF47370">
    <property type="entry name" value="Bromodomain"/>
    <property type="match status" value="6"/>
</dbReference>
<keyword evidence="6" id="KW-0804">Transcription</keyword>
<evidence type="ECO:0000259" key="13">
    <source>
        <dbReference type="PROSITE" id="PS51038"/>
    </source>
</evidence>
<feature type="domain" description="Bromo" evidence="11">
    <location>
        <begin position="425"/>
        <end position="495"/>
    </location>
</feature>
<feature type="compositionally biased region" description="Basic and acidic residues" evidence="10">
    <location>
        <begin position="189"/>
        <end position="198"/>
    </location>
</feature>
<evidence type="ECO:0000256" key="9">
    <source>
        <dbReference type="PROSITE-ProRule" id="PRU00267"/>
    </source>
</evidence>
<comment type="caution">
    <text evidence="14">The sequence shown here is derived from an EMBL/GenBank/DDBJ whole genome shotgun (WGS) entry which is preliminary data.</text>
</comment>
<protein>
    <recommendedName>
        <fullName evidence="16">Protein polybromo-1</fullName>
    </recommendedName>
</protein>
<dbReference type="Gene3D" id="1.10.30.10">
    <property type="entry name" value="High mobility group box domain"/>
    <property type="match status" value="1"/>
</dbReference>
<dbReference type="InterPro" id="IPR018359">
    <property type="entry name" value="Bromodomain_CS"/>
</dbReference>
<feature type="region of interest" description="Disordered" evidence="10">
    <location>
        <begin position="1479"/>
        <end position="1502"/>
    </location>
</feature>
<evidence type="ECO:0000313" key="14">
    <source>
        <dbReference type="EMBL" id="KAK3861005.1"/>
    </source>
</evidence>
<dbReference type="GO" id="GO:0003682">
    <property type="term" value="F:chromatin binding"/>
    <property type="evidence" value="ECO:0007669"/>
    <property type="project" value="InterPro"/>
</dbReference>
<accession>A0AAE1ETD8</accession>
<feature type="region of interest" description="Disordered" evidence="10">
    <location>
        <begin position="34"/>
        <end position="78"/>
    </location>
</feature>
<feature type="domain" description="BAH" evidence="13">
    <location>
        <begin position="1192"/>
        <end position="1319"/>
    </location>
</feature>
<evidence type="ECO:0000256" key="5">
    <source>
        <dbReference type="ARBA" id="ARBA00023117"/>
    </source>
</evidence>
<dbReference type="InterPro" id="IPR036427">
    <property type="entry name" value="Bromodomain-like_sf"/>
</dbReference>
<evidence type="ECO:0000313" key="15">
    <source>
        <dbReference type="Proteomes" id="UP001286313"/>
    </source>
</evidence>
<keyword evidence="9" id="KW-0238">DNA-binding</keyword>
<dbReference type="Pfam" id="PF00505">
    <property type="entry name" value="HMG_box"/>
    <property type="match status" value="1"/>
</dbReference>
<dbReference type="Gene3D" id="2.30.30.490">
    <property type="match status" value="2"/>
</dbReference>
<evidence type="ECO:0000259" key="11">
    <source>
        <dbReference type="PROSITE" id="PS50014"/>
    </source>
</evidence>
<dbReference type="GO" id="GO:0016514">
    <property type="term" value="C:SWI/SNF complex"/>
    <property type="evidence" value="ECO:0007669"/>
    <property type="project" value="TreeGrafter"/>
</dbReference>
<dbReference type="PROSITE" id="PS00633">
    <property type="entry name" value="BROMODOMAIN_1"/>
    <property type="match status" value="3"/>
</dbReference>
<feature type="region of interest" description="Disordered" evidence="10">
    <location>
        <begin position="963"/>
        <end position="988"/>
    </location>
</feature>
<dbReference type="InterPro" id="IPR009071">
    <property type="entry name" value="HMG_box_dom"/>
</dbReference>
<dbReference type="GO" id="GO:0006338">
    <property type="term" value="P:chromatin remodeling"/>
    <property type="evidence" value="ECO:0007669"/>
    <property type="project" value="InterPro"/>
</dbReference>
<evidence type="ECO:0000256" key="6">
    <source>
        <dbReference type="ARBA" id="ARBA00023163"/>
    </source>
</evidence>
<dbReference type="Pfam" id="PF00439">
    <property type="entry name" value="Bromodomain"/>
    <property type="match status" value="5"/>
</dbReference>
<evidence type="ECO:0000256" key="3">
    <source>
        <dbReference type="ARBA" id="ARBA00022853"/>
    </source>
</evidence>
<dbReference type="PANTHER" id="PTHR16062">
    <property type="entry name" value="SWI/SNF-RELATED"/>
    <property type="match status" value="1"/>
</dbReference>
<feature type="domain" description="Bromo" evidence="11">
    <location>
        <begin position="101"/>
        <end position="171"/>
    </location>
</feature>
<keyword evidence="4" id="KW-0805">Transcription regulation</keyword>
<dbReference type="GO" id="GO:0016586">
    <property type="term" value="C:RSC-type complex"/>
    <property type="evidence" value="ECO:0007669"/>
    <property type="project" value="InterPro"/>
</dbReference>
<keyword evidence="2" id="KW-0677">Repeat</keyword>
<feature type="region of interest" description="Disordered" evidence="10">
    <location>
        <begin position="377"/>
        <end position="405"/>
    </location>
</feature>
<dbReference type="SMART" id="SM00398">
    <property type="entry name" value="HMG"/>
    <property type="match status" value="1"/>
</dbReference>
<dbReference type="PROSITE" id="PS51038">
    <property type="entry name" value="BAH"/>
    <property type="match status" value="2"/>
</dbReference>
<feature type="compositionally biased region" description="Acidic residues" evidence="10">
    <location>
        <begin position="513"/>
        <end position="529"/>
    </location>
</feature>
<dbReference type="FunFam" id="1.20.920.10:FF:000006">
    <property type="entry name" value="protein polybromo-1 isoform X1"/>
    <property type="match status" value="1"/>
</dbReference>
<feature type="domain" description="BAH" evidence="13">
    <location>
        <begin position="993"/>
        <end position="1111"/>
    </location>
</feature>
<dbReference type="InterPro" id="IPR001487">
    <property type="entry name" value="Bromodomain"/>
</dbReference>
<dbReference type="InterPro" id="IPR037382">
    <property type="entry name" value="Rsc/polybromo"/>
</dbReference>
<evidence type="ECO:0000256" key="8">
    <source>
        <dbReference type="PROSITE-ProRule" id="PRU00035"/>
    </source>
</evidence>
<feature type="domain" description="Bromo" evidence="11">
    <location>
        <begin position="567"/>
        <end position="637"/>
    </location>
</feature>
<dbReference type="Gene3D" id="1.20.920.10">
    <property type="entry name" value="Bromodomain-like"/>
    <property type="match status" value="6"/>
</dbReference>
<evidence type="ECO:0000256" key="7">
    <source>
        <dbReference type="ARBA" id="ARBA00023242"/>
    </source>
</evidence>
<name>A0AAE1ETD8_PETCI</name>
<feature type="DNA-binding region" description="HMG box" evidence="9">
    <location>
        <begin position="1416"/>
        <end position="1471"/>
    </location>
</feature>
<comment type="subcellular location">
    <subcellularLocation>
        <location evidence="1">Nucleus</location>
    </subcellularLocation>
</comment>
<organism evidence="14 15">
    <name type="scientific">Petrolisthes cinctipes</name>
    <name type="common">Flat porcelain crab</name>
    <dbReference type="NCBI Taxonomy" id="88211"/>
    <lineage>
        <taxon>Eukaryota</taxon>
        <taxon>Metazoa</taxon>
        <taxon>Ecdysozoa</taxon>
        <taxon>Arthropoda</taxon>
        <taxon>Crustacea</taxon>
        <taxon>Multicrustacea</taxon>
        <taxon>Malacostraca</taxon>
        <taxon>Eumalacostraca</taxon>
        <taxon>Eucarida</taxon>
        <taxon>Decapoda</taxon>
        <taxon>Pleocyemata</taxon>
        <taxon>Anomura</taxon>
        <taxon>Galatheoidea</taxon>
        <taxon>Porcellanidae</taxon>
        <taxon>Petrolisthes</taxon>
    </lineage>
</organism>
<dbReference type="InterPro" id="IPR036910">
    <property type="entry name" value="HMG_box_dom_sf"/>
</dbReference>
<sequence>MVYKPSYVWCSCDGSSSLTNLTLGLFVTSLEEMSGQQGNKSSGMAKRKRPDGEDGNSNSSSSSVPSTPLAEGRPKRRRNDTTLVDTIQYIFDALRNKKKDDETYLCEAFLRVPRKKTEPQYYEVVKVPIDMLKIQQKIKTDVYNELEEFCHDVQLLVDNAKLYYAKSTDEYKDACEMWDIFMEAKERAPDEINKEKMRQQQMEDEERHNKRRHPKKSLAMSAPMILEEDGPPMTMEDAVEELFGAVVTAMDSEGRIYSYDFRLLPSKQKYPDYYQLITNPIDLKMIGQRIQTSQYRSVEDLEEDFSLIFTNACTFNEPGSRIFKDARILKRLVHMRKSDLLQILNAKKSVRLRSKRSVTNRQWSALLAELEEGIELPLPEEDSGGTEMPLGATHDDEESDEDVDPDNPQWQLFLAAKNLSSPGEPSYQLAEPFKRLPNRRWHADYYVEIKNPISMSQIRKKIVKGEYRFISEMLEDFNLMFDNAQQYNRPDSRIFRDAVKLQRYVQAKADEITAADEEDSDSYSEDEDSQGQARRRSARSSHPSRPLTFKRRAKILFKTLMDFMTEDGRQPIVAFIEKPAKRDYPDYYEVISQPIDMETIESKIKGDRYVSEEELIADFKLMFHNCQRYNEESSVIYTDATTLEKVLNEKIRELNQGDSGSGSMNNVGIASSPKLGGGIASSVGIGGICGLKTVKRPIIPGTPSSRIPAANTKHIKNLYTAIREFRDTDGRQLSEVFLKLPSKTLYPDYYEVIKQPIDLEKISQRWKSGTYLNLDDVMNDLTLMYQNACSYNEPDSQIYRDALTLQRLSLEKRLELTSADEGVPNVGTLVQELLMCLFIGVYNHEEEDGRYTAESFMELPDYDEVDGKKVRALSFDIMKRRLDKCLYTRLDHFQEDLFSIFDRARRCSKLDSRTFLDSIALQTEYMKLRDELCQQGTVLKSQALDFTEVELNAQLESIRAQRTIEQDADDEDSKPPPQPTDGTNNSSLSHNEVQYFVGDFVYLSPPDVNCDYPILHVERLWTNSEGKQMVYGCKYFRPAETFHQPNRKFFEHEVFKTDQHHAYPLTEVIGKCCVLPLLDYVKMKPADIDEKDVYVCESRYNSRNRFFKKIKSFPFNVGDRVQLLEREETLEMKRVDSVFKERIERHMEELAVLEEETKATRRTLPVSNVLKAHTDGLMPGYTYYEQYNISSGTVKLGDFVYVKGLECGKRCIRQLCQLWVTPEGSANFLGSIYKNAAGVNLPHSELQQQQQRIQQHGYRQEVYLTSGMETLPMSDITGRCAILEPRDYTQMRPTEIPEKDVFACESFLDEMNQRVSSLQSSLRKFKLSPQVTLDELYHFKKTITLQHKSDPTLSGVKKQALNYESSPLTPRMDMDYEDSMDGPPPSVASVDSGIIAGTPKSTKKAPTGKQFHQMTGKKQMTGYILFAAEIRKSISVRNPSANFGEISRLVGIEWKRLTETDRKSYEDRAHQMNIETAEKAMSGGGPDSPQAPQPNPTADLPLPNNPDVVFECLWETCDHMFEDLADLSDHLILEPTGHVHKVTQVFECGWRGCSRHKKSSLAPFPVVTRLVRHVREIHILKNTGRIIQHHDRSRNFVASSRHSLVSNGGSGTGGSGYPTSGSPHSIQGMLAGRLPPGMLLSYPGQSTHHTYQGTVNGAAHPSRTVEPMFVAPPPKTQRLLHSEAYIKYIENLDKPFVSNWERHLMATQDNTVINDSGRLPAHWLANGPGNNNSVVNALWSLREYMMKDSLGIAKIL</sequence>
<dbReference type="PANTHER" id="PTHR16062:SF19">
    <property type="entry name" value="PROTEIN POLYBROMO-1"/>
    <property type="match status" value="1"/>
</dbReference>
<feature type="domain" description="Bromo" evidence="11">
    <location>
        <begin position="729"/>
        <end position="799"/>
    </location>
</feature>
<feature type="domain" description="HMG box" evidence="12">
    <location>
        <begin position="1416"/>
        <end position="1471"/>
    </location>
</feature>
<keyword evidence="3" id="KW-0156">Chromatin regulator</keyword>
<dbReference type="InterPro" id="IPR001025">
    <property type="entry name" value="BAH_dom"/>
</dbReference>
<dbReference type="SMART" id="SM00439">
    <property type="entry name" value="BAH"/>
    <property type="match status" value="2"/>
</dbReference>
<keyword evidence="15" id="KW-1185">Reference proteome</keyword>
<dbReference type="GO" id="GO:0006368">
    <property type="term" value="P:transcription elongation by RNA polymerase II"/>
    <property type="evidence" value="ECO:0007669"/>
    <property type="project" value="TreeGrafter"/>
</dbReference>
<reference evidence="14" key="1">
    <citation type="submission" date="2023-10" db="EMBL/GenBank/DDBJ databases">
        <title>Genome assemblies of two species of porcelain crab, Petrolisthes cinctipes and Petrolisthes manimaculis (Anomura: Porcellanidae).</title>
        <authorList>
            <person name="Angst P."/>
        </authorList>
    </citation>
    <scope>NUCLEOTIDE SEQUENCE</scope>
    <source>
        <strain evidence="14">PB745_01</strain>
        <tissue evidence="14">Gill</tissue>
    </source>
</reference>
<dbReference type="Proteomes" id="UP001286313">
    <property type="component" value="Unassembled WGS sequence"/>
</dbReference>
<dbReference type="PROSITE" id="PS50118">
    <property type="entry name" value="HMG_BOX_2"/>
    <property type="match status" value="1"/>
</dbReference>
<evidence type="ECO:0000256" key="4">
    <source>
        <dbReference type="ARBA" id="ARBA00023015"/>
    </source>
</evidence>
<gene>
    <name evidence="14" type="ORF">Pcinc_032982</name>
</gene>
<feature type="region of interest" description="Disordered" evidence="10">
    <location>
        <begin position="512"/>
        <end position="545"/>
    </location>
</feature>
<dbReference type="InterPro" id="IPR043151">
    <property type="entry name" value="BAH_sf"/>
</dbReference>
<dbReference type="EMBL" id="JAWQEG010004586">
    <property type="protein sequence ID" value="KAK3861005.1"/>
    <property type="molecule type" value="Genomic_DNA"/>
</dbReference>
<dbReference type="Pfam" id="PF01426">
    <property type="entry name" value="BAH"/>
    <property type="match status" value="2"/>
</dbReference>
<dbReference type="CDD" id="cd04717">
    <property type="entry name" value="BAH_polybromo"/>
    <property type="match status" value="1"/>
</dbReference>
<feature type="domain" description="Bromo" evidence="11">
    <location>
        <begin position="253"/>
        <end position="323"/>
    </location>
</feature>
<dbReference type="SUPFAM" id="SSF47095">
    <property type="entry name" value="HMG-box"/>
    <property type="match status" value="1"/>
</dbReference>
<keyword evidence="7 9" id="KW-0539">Nucleus</keyword>
<keyword evidence="5 8" id="KW-0103">Bromodomain</keyword>
<feature type="region of interest" description="Disordered" evidence="10">
    <location>
        <begin position="189"/>
        <end position="216"/>
    </location>
</feature>